<dbReference type="AlphaFoldDB" id="A0AAJ3RHE3"/>
<protein>
    <submittedName>
        <fullName evidence="1">Uncharacterized protein</fullName>
    </submittedName>
</protein>
<gene>
    <name evidence="1" type="ORF">CTI16_10090</name>
</gene>
<comment type="caution">
    <text evidence="1">The sequence shown here is derived from an EMBL/GenBank/DDBJ whole genome shotgun (WGS) entry which is preliminary data.</text>
</comment>
<organism evidence="1 2">
    <name type="scientific">Prevotella intermedia</name>
    <dbReference type="NCBI Taxonomy" id="28131"/>
    <lineage>
        <taxon>Bacteria</taxon>
        <taxon>Pseudomonadati</taxon>
        <taxon>Bacteroidota</taxon>
        <taxon>Bacteroidia</taxon>
        <taxon>Bacteroidales</taxon>
        <taxon>Prevotellaceae</taxon>
        <taxon>Prevotella</taxon>
    </lineage>
</organism>
<evidence type="ECO:0000313" key="2">
    <source>
        <dbReference type="Proteomes" id="UP000229111"/>
    </source>
</evidence>
<name>A0AAJ3RHE3_PREIN</name>
<evidence type="ECO:0000313" key="1">
    <source>
        <dbReference type="EMBL" id="PIK17347.1"/>
    </source>
</evidence>
<dbReference type="Proteomes" id="UP000229111">
    <property type="component" value="Unassembled WGS sequence"/>
</dbReference>
<reference evidence="1 2" key="1">
    <citation type="submission" date="2017-11" db="EMBL/GenBank/DDBJ databases">
        <title>Genome sequencing of Prevotella intermedia KCOM 1101.</title>
        <authorList>
            <person name="Kook J.-K."/>
            <person name="Park S.-N."/>
            <person name="Lim Y.K."/>
        </authorList>
    </citation>
    <scope>NUCLEOTIDE SEQUENCE [LARGE SCALE GENOMIC DNA]</scope>
    <source>
        <strain evidence="1 2">KCOM 1101</strain>
    </source>
</reference>
<proteinExistence type="predicted"/>
<dbReference type="EMBL" id="PEKM01000002">
    <property type="protein sequence ID" value="PIK17347.1"/>
    <property type="molecule type" value="Genomic_DNA"/>
</dbReference>
<sequence length="154" mass="17910">MQGSFCTQNEQQKRVGARFITFLAPKKHCTLNKNIVFLELSRNSSAELENHLRFVKNIPKKNGNFDLALRKRLFCAAKQPLLPCKTYAFGTQNNRFCKVLIHSWLCETFAYKISLHIFACFFLNSRIANVLYGYRYYFAKCPFFGGYSVLLHCV</sequence>
<accession>A0AAJ3RHE3</accession>